<evidence type="ECO:0000256" key="1">
    <source>
        <dbReference type="ARBA" id="ARBA00022679"/>
    </source>
</evidence>
<name>A0A4U5V7W3_COLLU</name>
<gene>
    <name evidence="6" type="ORF">D9C73_019220</name>
</gene>
<dbReference type="EMBL" id="CM014093">
    <property type="protein sequence ID" value="TKS84013.1"/>
    <property type="molecule type" value="Genomic_DNA"/>
</dbReference>
<dbReference type="GO" id="GO:0004842">
    <property type="term" value="F:ubiquitin-protein transferase activity"/>
    <property type="evidence" value="ECO:0007669"/>
    <property type="project" value="InterPro"/>
</dbReference>
<dbReference type="InterPro" id="IPR035983">
    <property type="entry name" value="Hect_E3_ubiquitin_ligase"/>
</dbReference>
<feature type="compositionally biased region" description="Acidic residues" evidence="4">
    <location>
        <begin position="73"/>
        <end position="89"/>
    </location>
</feature>
<reference evidence="6 7" key="1">
    <citation type="submission" date="2019-01" db="EMBL/GenBank/DDBJ databases">
        <title>Genome Assembly of Collichthys lucidus.</title>
        <authorList>
            <person name="Cai M."/>
            <person name="Xiao S."/>
        </authorList>
    </citation>
    <scope>NUCLEOTIDE SEQUENCE [LARGE SCALE GENOMIC DNA]</scope>
    <source>
        <strain evidence="6">JT15FE1705JMU</strain>
        <tissue evidence="6">Muscle</tissue>
    </source>
</reference>
<comment type="caution">
    <text evidence="3">Lacks conserved residue(s) required for the propagation of feature annotation.</text>
</comment>
<evidence type="ECO:0000256" key="4">
    <source>
        <dbReference type="SAM" id="MobiDB-lite"/>
    </source>
</evidence>
<keyword evidence="7" id="KW-1185">Reference proteome</keyword>
<dbReference type="STRING" id="240159.A0A4U5V7W3"/>
<dbReference type="Gene3D" id="3.90.1750.10">
    <property type="entry name" value="Hect, E3 ligase catalytic domains"/>
    <property type="match status" value="1"/>
</dbReference>
<evidence type="ECO:0000259" key="5">
    <source>
        <dbReference type="PROSITE" id="PS50237"/>
    </source>
</evidence>
<keyword evidence="1" id="KW-0808">Transferase</keyword>
<dbReference type="InterPro" id="IPR000569">
    <property type="entry name" value="HECT_dom"/>
</dbReference>
<evidence type="ECO:0000256" key="3">
    <source>
        <dbReference type="PROSITE-ProRule" id="PRU00104"/>
    </source>
</evidence>
<sequence>MLTRRSYFTVSGLVYEHLAYRDGYAYALKSIWPEQNCSAAGGLKEEAQEWTLVSSLKCCGKQGEYMAATAESDKDEEEDEDEEDEEEEERATKCPPAEYSKEERAEVKGSPCIIQEEKCVVIHLDEDDAYPGTSGCLDVKSSCYRNYTNLFSPIVIDDEDDEDEVVIPEEINNMPSEESEPTSVQAPEIIANLALAIDHKKVSRFNISRSNVWDGAVRGFRRSSYSDNSDIFVKFADDAGSYEDGLDTGGPRREFLTLLMNHLRNRPIFDGPPERRYLVYNSTANRCWRQRGQTGRLLISRQRFDLRRPNSITCIETRPKVCQ</sequence>
<feature type="domain" description="HECT" evidence="5">
    <location>
        <begin position="223"/>
        <end position="265"/>
    </location>
</feature>
<dbReference type="AlphaFoldDB" id="A0A4U5V7W3"/>
<evidence type="ECO:0000313" key="7">
    <source>
        <dbReference type="Proteomes" id="UP000298787"/>
    </source>
</evidence>
<feature type="region of interest" description="Disordered" evidence="4">
    <location>
        <begin position="68"/>
        <end position="106"/>
    </location>
</feature>
<proteinExistence type="predicted"/>
<evidence type="ECO:0000256" key="2">
    <source>
        <dbReference type="ARBA" id="ARBA00022786"/>
    </source>
</evidence>
<protein>
    <submittedName>
        <fullName evidence="6">G2/M phase-specific E3 ubiquitin-protein ligase</fullName>
    </submittedName>
</protein>
<keyword evidence="2 3" id="KW-0833">Ubl conjugation pathway</keyword>
<dbReference type="PROSITE" id="PS50237">
    <property type="entry name" value="HECT"/>
    <property type="match status" value="1"/>
</dbReference>
<dbReference type="Proteomes" id="UP000298787">
    <property type="component" value="Chromosome 16"/>
</dbReference>
<evidence type="ECO:0000313" key="6">
    <source>
        <dbReference type="EMBL" id="TKS84013.1"/>
    </source>
</evidence>
<accession>A0A4U5V7W3</accession>
<organism evidence="6 7">
    <name type="scientific">Collichthys lucidus</name>
    <name type="common">Big head croaker</name>
    <name type="synonym">Sciaena lucida</name>
    <dbReference type="NCBI Taxonomy" id="240159"/>
    <lineage>
        <taxon>Eukaryota</taxon>
        <taxon>Metazoa</taxon>
        <taxon>Chordata</taxon>
        <taxon>Craniata</taxon>
        <taxon>Vertebrata</taxon>
        <taxon>Euteleostomi</taxon>
        <taxon>Actinopterygii</taxon>
        <taxon>Neopterygii</taxon>
        <taxon>Teleostei</taxon>
        <taxon>Neoteleostei</taxon>
        <taxon>Acanthomorphata</taxon>
        <taxon>Eupercaria</taxon>
        <taxon>Sciaenidae</taxon>
        <taxon>Collichthys</taxon>
    </lineage>
</organism>
<dbReference type="SUPFAM" id="SSF56204">
    <property type="entry name" value="Hect, E3 ligase catalytic domain"/>
    <property type="match status" value="1"/>
</dbReference>